<reference evidence="2 3" key="1">
    <citation type="submission" date="2024-08" db="EMBL/GenBank/DDBJ databases">
        <authorList>
            <person name="Ishaq N."/>
        </authorList>
    </citation>
    <scope>NUCLEOTIDE SEQUENCE [LARGE SCALE GENOMIC DNA]</scope>
    <source>
        <strain evidence="2 3">DSM 18651</strain>
    </source>
</reference>
<evidence type="ECO:0000313" key="2">
    <source>
        <dbReference type="EMBL" id="MFA0811524.1"/>
    </source>
</evidence>
<evidence type="ECO:0000256" key="1">
    <source>
        <dbReference type="SAM" id="MobiDB-lite"/>
    </source>
</evidence>
<dbReference type="RefSeq" id="WP_371839086.1">
    <property type="nucleotide sequence ID" value="NZ_JBGMEK010000022.1"/>
</dbReference>
<gene>
    <name evidence="2" type="ORF">ACCI49_11400</name>
</gene>
<dbReference type="Proteomes" id="UP001569428">
    <property type="component" value="Unassembled WGS sequence"/>
</dbReference>
<keyword evidence="3" id="KW-1185">Reference proteome</keyword>
<proteinExistence type="predicted"/>
<dbReference type="InterPro" id="IPR036737">
    <property type="entry name" value="OmpA-like_sf"/>
</dbReference>
<accession>A0ABV4P0N5</accession>
<feature type="region of interest" description="Disordered" evidence="1">
    <location>
        <begin position="584"/>
        <end position="612"/>
    </location>
</feature>
<evidence type="ECO:0000313" key="3">
    <source>
        <dbReference type="Proteomes" id="UP001569428"/>
    </source>
</evidence>
<dbReference type="Pfam" id="PF05359">
    <property type="entry name" value="DUF748"/>
    <property type="match status" value="1"/>
</dbReference>
<feature type="compositionally biased region" description="Basic and acidic residues" evidence="1">
    <location>
        <begin position="588"/>
        <end position="610"/>
    </location>
</feature>
<dbReference type="Gene3D" id="3.30.1330.60">
    <property type="entry name" value="OmpA-like domain"/>
    <property type="match status" value="1"/>
</dbReference>
<name>A0ABV4P0N5_9GAMM</name>
<sequence>MLLEAFSLVASGFVRDKTDQWLAERGLDFHADYFRVSLLDLRVVIVGARAFNREGRGFSAREVMLDYSWWQLLRRRAQIPRAMVSGAYMDLQSTPGERHRDWEVGGWDLGQGERKDRDFHLGIDWARIRDSELCYRHRPIWQTATCAYVGDVQAQNFLLGLWRKGDVPLKVNIAAAEIQLQELLAGGKNSEKYNTTLARFHLNAGDFHWPSLRTGAESFQAEFFSSCPPQRWADAIHGLQILIGHCAAARRLHAKGDLKFGFGHAGLAQWHSASGEGVLLRRSDQRWQDWRAETIAIRDFDFIRPIKRIQWHRAGATVFDWCPRHLRDANHHFCVRATTLKLPGPTTFDWSQRLKITTGSSRAHQLRYLDVAQPHRQPLTAQQATLGPLEFDITTRILSVGSLAVGTANGCVPGDMWQKPDHCVRLTGLRGKEEVSLRFGSSRLNIPWGIATGSLNLEQMRLAGLGEEALQLRKLKWANVNTLGSGTPLSIQDVFLQSLSGCLSRGLLPAGWQPLCAQLNNLEGRGNFAWQRGDNGYAIFGKLGVQRLMLGESSRDNKKLLLQKLKMGEGYFRRKPVEDPWASSVLSAHKERGQEDYGKEKGRLEDRDSAEGQQGMVATINAPNFKLQSSTLMRLDGCLPQSWARLIYQSSSTPQEMPACFDLSNLQQERPLVIAWQGGLDFATAELSIGRASAKTAQERSLLELNSLNIPLARIRHVHATEFRTYIALPNSTLNRLHACLPNTEQMSRIKLQCVDLQNLQLGGYFNLEASREHMSANLDDSAADKVQLLGAGDSPLVDIQGLSIPVLEFRWSQRDVDASSVKMQDLSAETFYACLPQGGDPFQKLPRCIYSRDLHSVGASGLSIGETEFTTSVSPEPLWQFANLSIERISFSASTLDLYHLSIDNILVCGLNRLLPPEEGRILLADCIETPQVDFRGKPIRIGLNGRTPRLSLGPVQTMPIAFWQKGNDYLQAGLQQMSWQRLNWNGDDEFSVKNLRVENTRVCLPNSGKNVTVRLLERAKPGDTRRCYGLDQLFMPGAQKISLAKPFALEGSVELTGLSIVRKNVAPIRIPSFQLNNISLKGNSLMQVGEVSGCLPAGLLKDQGISPCYQLGQLSLDKVTSFEAPHGRVVQINNLSIVNIQMHEAGFPQSLPIPLLKTASLNLQEMHFGAGFVEVKKLHLLNIASCIPSGYFDKGNHCFKLGELDLSGDFTGGHGLMLSSLRAKKIDLLSPRGELLVEGESISISQFSISEREWRFNWGEAVHFHFFNRDQSAIEYDRHSTIGDFRLLHIEELSFNRRRDLLDINFIDFLRPRFILVRNQQGKFPLAQEIAKLQGLGKQDRIRLKSKSGPPFYYHIRDIYLRHGTFTWVDYQDEFRARLPVRDINLNLSDISNLGEHPPAVIVASGRPGGFGEIQLGGSIDYLGGRRWNADLTGYLENVNLIPATPYMAKLLGYKILQGQMDAVLNIQVYENQLNAFADVKLEKIKVRRVRKDDQLPVKSRIIPLNLALWLLKDGQGNVKFEMPVTGNIHDPKFSLAFVFSELLQKAIMDALLSYLTPYGIYLLAKLAWGRFRAKTFDSIEFAPGSSELDYVALGQLQQMVTALHKHPDARPGVCGIANARDWNAMYPSSTVGLRGSRRLLADFYRQPPVMLREEFEKLAQERSRKVERYLIDAGIPAAELIPCAPDYNGRDFGQPRVEFSN</sequence>
<protein>
    <submittedName>
        <fullName evidence="2">DUF748 domain-containing protein</fullName>
    </submittedName>
</protein>
<comment type="caution">
    <text evidence="2">The sequence shown here is derived from an EMBL/GenBank/DDBJ whole genome shotgun (WGS) entry which is preliminary data.</text>
</comment>
<dbReference type="InterPro" id="IPR008023">
    <property type="entry name" value="DUF748"/>
</dbReference>
<organism evidence="2 3">
    <name type="scientific">Microbulbifer epialgicus</name>
    <dbReference type="NCBI Taxonomy" id="393907"/>
    <lineage>
        <taxon>Bacteria</taxon>
        <taxon>Pseudomonadati</taxon>
        <taxon>Pseudomonadota</taxon>
        <taxon>Gammaproteobacteria</taxon>
        <taxon>Cellvibrionales</taxon>
        <taxon>Microbulbiferaceae</taxon>
        <taxon>Microbulbifer</taxon>
    </lineage>
</organism>
<dbReference type="EMBL" id="JBGMEK010000022">
    <property type="protein sequence ID" value="MFA0811524.1"/>
    <property type="molecule type" value="Genomic_DNA"/>
</dbReference>